<keyword evidence="1" id="KW-0472">Membrane</keyword>
<keyword evidence="1" id="KW-1133">Transmembrane helix</keyword>
<reference evidence="2 3" key="1">
    <citation type="submission" date="2020-05" db="EMBL/GenBank/DDBJ databases">
        <authorList>
            <person name="Carlin C.R."/>
        </authorList>
    </citation>
    <scope>NUCLEOTIDE SEQUENCE [LARGE SCALE GENOMIC DNA]</scope>
    <source>
        <strain evidence="2 3">FSL W9-0585</strain>
    </source>
</reference>
<protein>
    <submittedName>
        <fullName evidence="2">DUF3139 domain-containing protein</fullName>
    </submittedName>
</protein>
<dbReference type="EMBL" id="JABJVM010000001">
    <property type="protein sequence ID" value="MBA3924814.1"/>
    <property type="molecule type" value="Genomic_DNA"/>
</dbReference>
<dbReference type="Proteomes" id="UP000548787">
    <property type="component" value="Unassembled WGS sequence"/>
</dbReference>
<reference evidence="2 3" key="2">
    <citation type="submission" date="2020-08" db="EMBL/GenBank/DDBJ databases">
        <title>Listeria ohnekaius sp. nov. and Listeria portnoyii sp. nov. isolated from non-agricultural and natural environments.</title>
        <authorList>
            <person name="Weller D."/>
            <person name="Belias A.M."/>
            <person name="Liao J."/>
            <person name="Guo S."/>
            <person name="Orsi R.H."/>
            <person name="Wiedmann M."/>
        </authorList>
    </citation>
    <scope>NUCLEOTIDE SEQUENCE [LARGE SCALE GENOMIC DNA]</scope>
    <source>
        <strain evidence="2 3">FSL W9-0585</strain>
    </source>
</reference>
<name>A0A7W1YER0_9LIST</name>
<dbReference type="InterPro" id="IPR021486">
    <property type="entry name" value="DUF3139"/>
</dbReference>
<keyword evidence="3" id="KW-1185">Reference proteome</keyword>
<dbReference type="RefSeq" id="WP_181675077.1">
    <property type="nucleotide sequence ID" value="NZ_JABJVM010000001.1"/>
</dbReference>
<accession>A0A7W1YER0</accession>
<gene>
    <name evidence="2" type="ORF">HPK16_00555</name>
</gene>
<organism evidence="2 3">
    <name type="scientific">Listeria rustica</name>
    <dbReference type="NCBI Taxonomy" id="2713503"/>
    <lineage>
        <taxon>Bacteria</taxon>
        <taxon>Bacillati</taxon>
        <taxon>Bacillota</taxon>
        <taxon>Bacilli</taxon>
        <taxon>Bacillales</taxon>
        <taxon>Listeriaceae</taxon>
        <taxon>Listeria</taxon>
    </lineage>
</organism>
<evidence type="ECO:0000256" key="1">
    <source>
        <dbReference type="SAM" id="Phobius"/>
    </source>
</evidence>
<keyword evidence="1" id="KW-0812">Transmembrane</keyword>
<dbReference type="Pfam" id="PF11337">
    <property type="entry name" value="DUF3139"/>
    <property type="match status" value="1"/>
</dbReference>
<evidence type="ECO:0000313" key="2">
    <source>
        <dbReference type="EMBL" id="MBA3924814.1"/>
    </source>
</evidence>
<proteinExistence type="predicted"/>
<feature type="transmembrane region" description="Helical" evidence="1">
    <location>
        <begin position="7"/>
        <end position="27"/>
    </location>
</feature>
<comment type="caution">
    <text evidence="2">The sequence shown here is derived from an EMBL/GenBank/DDBJ whole genome shotgun (WGS) entry which is preliminary data.</text>
</comment>
<sequence length="115" mass="13317">MKKRSTVIISVIVFLIALAIGAVIVHLNSKNQAEQKIDTYVLEQGIPLDQIHEISYVWDWKFSGDYIKRIEVEGEKEGVVYQYFYTGKGQPVLFRPYSKEEGTEFEVKYPPKDDN</sequence>
<dbReference type="AlphaFoldDB" id="A0A7W1YER0"/>
<evidence type="ECO:0000313" key="3">
    <source>
        <dbReference type="Proteomes" id="UP000548787"/>
    </source>
</evidence>